<evidence type="ECO:0000313" key="3">
    <source>
        <dbReference type="Proteomes" id="UP001107558"/>
    </source>
</evidence>
<reference evidence="2" key="1">
    <citation type="submission" date="2021-03" db="EMBL/GenBank/DDBJ databases">
        <title>Chromosome level genome of the anhydrobiotic midge Polypedilum vanderplanki.</title>
        <authorList>
            <person name="Yoshida Y."/>
            <person name="Kikawada T."/>
            <person name="Gusev O."/>
        </authorList>
    </citation>
    <scope>NUCLEOTIDE SEQUENCE</scope>
    <source>
        <strain evidence="2">NIAS01</strain>
        <tissue evidence="2">Whole body or cell culture</tissue>
    </source>
</reference>
<evidence type="ECO:0000256" key="1">
    <source>
        <dbReference type="SAM" id="MobiDB-lite"/>
    </source>
</evidence>
<evidence type="ECO:0000313" key="2">
    <source>
        <dbReference type="EMBL" id="KAG5671731.1"/>
    </source>
</evidence>
<dbReference type="AlphaFoldDB" id="A0A9J6BQM4"/>
<name>A0A9J6BQM4_POLVA</name>
<comment type="caution">
    <text evidence="2">The sequence shown here is derived from an EMBL/GenBank/DDBJ whole genome shotgun (WGS) entry which is preliminary data.</text>
</comment>
<protein>
    <submittedName>
        <fullName evidence="2">Uncharacterized protein</fullName>
    </submittedName>
</protein>
<gene>
    <name evidence="2" type="ORF">PVAND_001911</name>
</gene>
<feature type="compositionally biased region" description="Low complexity" evidence="1">
    <location>
        <begin position="70"/>
        <end position="90"/>
    </location>
</feature>
<dbReference type="OrthoDB" id="10675248at2759"/>
<organism evidence="2 3">
    <name type="scientific">Polypedilum vanderplanki</name>
    <name type="common">Sleeping chironomid midge</name>
    <dbReference type="NCBI Taxonomy" id="319348"/>
    <lineage>
        <taxon>Eukaryota</taxon>
        <taxon>Metazoa</taxon>
        <taxon>Ecdysozoa</taxon>
        <taxon>Arthropoda</taxon>
        <taxon>Hexapoda</taxon>
        <taxon>Insecta</taxon>
        <taxon>Pterygota</taxon>
        <taxon>Neoptera</taxon>
        <taxon>Endopterygota</taxon>
        <taxon>Diptera</taxon>
        <taxon>Nematocera</taxon>
        <taxon>Chironomoidea</taxon>
        <taxon>Chironomidae</taxon>
        <taxon>Chironominae</taxon>
        <taxon>Polypedilum</taxon>
        <taxon>Polypedilum</taxon>
    </lineage>
</organism>
<keyword evidence="3" id="KW-1185">Reference proteome</keyword>
<proteinExistence type="predicted"/>
<dbReference type="Proteomes" id="UP001107558">
    <property type="component" value="Chromosome 3"/>
</dbReference>
<accession>A0A9J6BQM4</accession>
<feature type="region of interest" description="Disordered" evidence="1">
    <location>
        <begin position="66"/>
        <end position="100"/>
    </location>
</feature>
<dbReference type="EMBL" id="JADBJN010000003">
    <property type="protein sequence ID" value="KAG5671731.1"/>
    <property type="molecule type" value="Genomic_DNA"/>
</dbReference>
<sequence>MDSTKNSSFVPLDYYKKLTNCLANRKQIKVNLNTIPGIKDYKKKPKKVMLTNEKIHAKFLAKYSENKESQTVQKQQMQSQEQQNQNINQNEGSVEKEKIKRKKDESFLNLSPTFFKAYKGPELSIFKVPEIPQSPAAKKPKISHSTETEFTIASLFSGNFNPRKTSTPNEKAAAVEQSAEKSKQLNHDKPSAFNNMLQNNENQLEIEQKQKPLLLPDQDEVVAMLELEFVKSGKSQTPKILKQPSSISLPKPFISDPNDILKGMESQLNFEKETVKAKSQQKLKNPKDFDDLVTRAANKLNNKCFSKIDNPIKSIQNRLLAIHDRAIQSPRPSMLSERISTPKTSIGESQPVFKIPNLPKPVFYENKEQEVYFSDIDETVNSLKKFNISETPALFDSPGINVNIFPKKKFNIDVTPVIFNSPAFSLSAFHHENNFIYQNDHMTFKNKSNFDETSTLFDQETKYRDFERYNYNLYDSTQRHNGFLPSTSKNDKQKDLLADSFFESPTNFFCDNDEMSWIDRSFESILNPKKHILQQQQQQFSPNAFSIFKSPPNSISSDLSLQQKFAKAINRLENDQTNIKNSTFFEDIHVNRNKNEWMKSYNGTKESLPQDNSTNYNLFDYKFF</sequence>